<dbReference type="InterPro" id="IPR033305">
    <property type="entry name" value="Hydin-like"/>
</dbReference>
<keyword evidence="1" id="KW-1185">Reference proteome</keyword>
<dbReference type="GO" id="GO:0005930">
    <property type="term" value="C:axoneme"/>
    <property type="evidence" value="ECO:0007669"/>
    <property type="project" value="TreeGrafter"/>
</dbReference>
<organism evidence="1 2">
    <name type="scientific">Macrostomum lignano</name>
    <dbReference type="NCBI Taxonomy" id="282301"/>
    <lineage>
        <taxon>Eukaryota</taxon>
        <taxon>Metazoa</taxon>
        <taxon>Spiralia</taxon>
        <taxon>Lophotrochozoa</taxon>
        <taxon>Platyhelminthes</taxon>
        <taxon>Rhabditophora</taxon>
        <taxon>Macrostomorpha</taxon>
        <taxon>Macrostomida</taxon>
        <taxon>Macrostomidae</taxon>
        <taxon>Macrostomum</taxon>
    </lineage>
</organism>
<name>A0A1I8IBX3_9PLAT</name>
<sequence>MPLGPFGQVLGTTGTLDLLDPDARNYESHVVAPRNPKLLREDPPPFKMTPSQYMFQMSLTTEKKLANTHNMQLPKKLNLLDMGETTHQRFSQVDIEEPIFQPYPSELVFVNYEPNIAHELPLLLRNNDKVPRLVKVVQADSPYFKIISPNNVGEKCAPGLALTFLIQFIPDEKKDYTHELMCITEREKFVVPVRCVGARAILDFPDSVNFDTCPVKYKTERSLLTSEPHQGDLEIEYDTGERIYMSLTGVGQDVNVRLDKSAIRIESTYVGLANQRAVTIVNRSDAMASFRFTKFATALEEEMEREMLERLSDIDRQAEMKRFAEELGADPTVKDKMAIINRSFLSRRKQIEDNELVFEDDVL</sequence>
<protein>
    <submittedName>
        <fullName evidence="2">MSP domain-containing protein</fullName>
    </submittedName>
</protein>
<dbReference type="PANTHER" id="PTHR23053">
    <property type="entry name" value="DLEC1 DELETED IN LUNG AND ESOPHAGEAL CANCER 1"/>
    <property type="match status" value="1"/>
</dbReference>
<dbReference type="AlphaFoldDB" id="A0A1I8IBX3"/>
<evidence type="ECO:0000313" key="2">
    <source>
        <dbReference type="WBParaSite" id="maker-uti_cns_0011328-snap-gene-0.2-mRNA-1"/>
    </source>
</evidence>
<evidence type="ECO:0000313" key="1">
    <source>
        <dbReference type="Proteomes" id="UP000095280"/>
    </source>
</evidence>
<dbReference type="GO" id="GO:1904158">
    <property type="term" value="P:axonemal central apparatus assembly"/>
    <property type="evidence" value="ECO:0007669"/>
    <property type="project" value="TreeGrafter"/>
</dbReference>
<dbReference type="GO" id="GO:0003341">
    <property type="term" value="P:cilium movement"/>
    <property type="evidence" value="ECO:0007669"/>
    <property type="project" value="TreeGrafter"/>
</dbReference>
<dbReference type="PANTHER" id="PTHR23053:SF0">
    <property type="entry name" value="HYDROCEPHALUS-INDUCING PROTEIN HOMOLOG"/>
    <property type="match status" value="1"/>
</dbReference>
<accession>A0A1I8IBX3</accession>
<reference evidence="2" key="1">
    <citation type="submission" date="2016-11" db="UniProtKB">
        <authorList>
            <consortium name="WormBaseParasite"/>
        </authorList>
    </citation>
    <scope>IDENTIFICATION</scope>
</reference>
<dbReference type="WBParaSite" id="maker-uti_cns_0011328-snap-gene-0.2-mRNA-1">
    <property type="protein sequence ID" value="maker-uti_cns_0011328-snap-gene-0.2-mRNA-1"/>
    <property type="gene ID" value="maker-uti_cns_0011328-snap-gene-0.2"/>
</dbReference>
<proteinExistence type="predicted"/>
<dbReference type="Proteomes" id="UP000095280">
    <property type="component" value="Unplaced"/>
</dbReference>